<evidence type="ECO:0000256" key="2">
    <source>
        <dbReference type="ARBA" id="ARBA00007301"/>
    </source>
</evidence>
<comment type="caution">
    <text evidence="10">The sequence shown here is derived from an EMBL/GenBank/DDBJ whole genome shotgun (WGS) entry which is preliminary data.</text>
</comment>
<gene>
    <name evidence="10" type="primary">pdxH</name>
    <name evidence="10" type="ORF">ACFSVN_10030</name>
</gene>
<dbReference type="EC" id="1.4.3.5" evidence="6"/>
<evidence type="ECO:0000313" key="11">
    <source>
        <dbReference type="Proteomes" id="UP001597460"/>
    </source>
</evidence>
<sequence>MKKEQLQKLREDYSKHSLDESDVAKDPVKQFEKWMEEAINSEVPEPNAMTLASVDHKKKPHARVVLLKGIEDGNFIFYTNYDSAKGEELRQNPNVALCFLWLELERQVRIEGRVEKISDEESEAYFKKRPYKSQLGALASNQSAEVPNRAFLEDAFSELEQKYAEGEVPKPVNWGGYKVIPEGFEFWQGRRSRLHDRIKYVFENGNWIIKRLSP</sequence>
<dbReference type="PROSITE" id="PS01064">
    <property type="entry name" value="PYRIDOX_OXIDASE"/>
    <property type="match status" value="1"/>
</dbReference>
<keyword evidence="11" id="KW-1185">Reference proteome</keyword>
<organism evidence="10 11">
    <name type="scientific">Gracilimonas halophila</name>
    <dbReference type="NCBI Taxonomy" id="1834464"/>
    <lineage>
        <taxon>Bacteria</taxon>
        <taxon>Pseudomonadati</taxon>
        <taxon>Balneolota</taxon>
        <taxon>Balneolia</taxon>
        <taxon>Balneolales</taxon>
        <taxon>Balneolaceae</taxon>
        <taxon>Gracilimonas</taxon>
    </lineage>
</organism>
<dbReference type="NCBIfam" id="NF004231">
    <property type="entry name" value="PRK05679.1"/>
    <property type="match status" value="1"/>
</dbReference>
<dbReference type="Pfam" id="PF10590">
    <property type="entry name" value="PNP_phzG_C"/>
    <property type="match status" value="1"/>
</dbReference>
<evidence type="ECO:0000256" key="6">
    <source>
        <dbReference type="NCBIfam" id="TIGR00558"/>
    </source>
</evidence>
<keyword evidence="4" id="KW-0288">FMN</keyword>
<dbReference type="InterPro" id="IPR011576">
    <property type="entry name" value="Pyridox_Oxase_N"/>
</dbReference>
<dbReference type="PANTHER" id="PTHR10851">
    <property type="entry name" value="PYRIDOXINE-5-PHOSPHATE OXIDASE"/>
    <property type="match status" value="1"/>
</dbReference>
<dbReference type="Proteomes" id="UP001597460">
    <property type="component" value="Unassembled WGS sequence"/>
</dbReference>
<dbReference type="HAMAP" id="MF_01629">
    <property type="entry name" value="PdxH"/>
    <property type="match status" value="1"/>
</dbReference>
<dbReference type="RefSeq" id="WP_390301843.1">
    <property type="nucleotide sequence ID" value="NZ_JBHULI010000024.1"/>
</dbReference>
<dbReference type="Gene3D" id="2.30.110.10">
    <property type="entry name" value="Electron Transport, Fmn-binding Protein, Chain A"/>
    <property type="match status" value="1"/>
</dbReference>
<dbReference type="Pfam" id="PF01243">
    <property type="entry name" value="PNPOx_N"/>
    <property type="match status" value="1"/>
</dbReference>
<evidence type="ECO:0000313" key="10">
    <source>
        <dbReference type="EMBL" id="MFD2532783.1"/>
    </source>
</evidence>
<dbReference type="InterPro" id="IPR012349">
    <property type="entry name" value="Split_barrel_FMN-bd"/>
</dbReference>
<evidence type="ECO:0000256" key="4">
    <source>
        <dbReference type="ARBA" id="ARBA00022643"/>
    </source>
</evidence>
<keyword evidence="3" id="KW-0285">Flavoprotein</keyword>
<dbReference type="PIRSF" id="PIRSF000190">
    <property type="entry name" value="Pyd_amn-ph_oxd"/>
    <property type="match status" value="1"/>
</dbReference>
<proteinExistence type="inferred from homology"/>
<evidence type="ECO:0000259" key="9">
    <source>
        <dbReference type="Pfam" id="PF10590"/>
    </source>
</evidence>
<dbReference type="SUPFAM" id="SSF50475">
    <property type="entry name" value="FMN-binding split barrel"/>
    <property type="match status" value="1"/>
</dbReference>
<dbReference type="NCBIfam" id="TIGR00558">
    <property type="entry name" value="pdxH"/>
    <property type="match status" value="1"/>
</dbReference>
<reference evidence="11" key="1">
    <citation type="journal article" date="2019" name="Int. J. Syst. Evol. Microbiol.">
        <title>The Global Catalogue of Microorganisms (GCM) 10K type strain sequencing project: providing services to taxonomists for standard genome sequencing and annotation.</title>
        <authorList>
            <consortium name="The Broad Institute Genomics Platform"/>
            <consortium name="The Broad Institute Genome Sequencing Center for Infectious Disease"/>
            <person name="Wu L."/>
            <person name="Ma J."/>
        </authorList>
    </citation>
    <scope>NUCLEOTIDE SEQUENCE [LARGE SCALE GENOMIC DNA]</scope>
    <source>
        <strain evidence="11">KCTC 52042</strain>
    </source>
</reference>
<dbReference type="InterPro" id="IPR019576">
    <property type="entry name" value="Pyridoxamine_oxidase_dimer_C"/>
</dbReference>
<dbReference type="GO" id="GO:0004733">
    <property type="term" value="F:pyridoxamine phosphate oxidase activity"/>
    <property type="evidence" value="ECO:0007669"/>
    <property type="project" value="UniProtKB-EC"/>
</dbReference>
<dbReference type="InterPro" id="IPR000659">
    <property type="entry name" value="Pyridox_Oxase"/>
</dbReference>
<dbReference type="PANTHER" id="PTHR10851:SF0">
    <property type="entry name" value="PYRIDOXINE-5'-PHOSPHATE OXIDASE"/>
    <property type="match status" value="1"/>
</dbReference>
<comment type="similarity">
    <text evidence="2">Belongs to the pyridoxamine 5'-phosphate oxidase family.</text>
</comment>
<keyword evidence="5 10" id="KW-0560">Oxidoreductase</keyword>
<dbReference type="InterPro" id="IPR019740">
    <property type="entry name" value="Pyridox_Oxase_CS"/>
</dbReference>
<feature type="region of interest" description="Disordered" evidence="7">
    <location>
        <begin position="1"/>
        <end position="22"/>
    </location>
</feature>
<evidence type="ECO:0000256" key="3">
    <source>
        <dbReference type="ARBA" id="ARBA00022630"/>
    </source>
</evidence>
<dbReference type="EMBL" id="JBHULI010000024">
    <property type="protein sequence ID" value="MFD2532783.1"/>
    <property type="molecule type" value="Genomic_DNA"/>
</dbReference>
<evidence type="ECO:0000259" key="8">
    <source>
        <dbReference type="Pfam" id="PF01243"/>
    </source>
</evidence>
<evidence type="ECO:0000256" key="5">
    <source>
        <dbReference type="ARBA" id="ARBA00023002"/>
    </source>
</evidence>
<evidence type="ECO:0000256" key="7">
    <source>
        <dbReference type="SAM" id="MobiDB-lite"/>
    </source>
</evidence>
<feature type="domain" description="Pyridoxamine 5'-phosphate oxidase N-terminal" evidence="8">
    <location>
        <begin position="35"/>
        <end position="162"/>
    </location>
</feature>
<evidence type="ECO:0000256" key="1">
    <source>
        <dbReference type="ARBA" id="ARBA00001917"/>
    </source>
</evidence>
<feature type="domain" description="Pyridoxine 5'-phosphate oxidase dimerisation C-terminal" evidence="9">
    <location>
        <begin position="174"/>
        <end position="214"/>
    </location>
</feature>
<comment type="cofactor">
    <cofactor evidence="1">
        <name>FMN</name>
        <dbReference type="ChEBI" id="CHEBI:58210"/>
    </cofactor>
</comment>
<protein>
    <recommendedName>
        <fullName evidence="6">Pyridoxamine 5'-phosphate oxidase</fullName>
        <ecNumber evidence="6">1.4.3.5</ecNumber>
    </recommendedName>
</protein>
<name>A0ABW5JMS0_9BACT</name>
<accession>A0ABW5JMS0</accession>